<gene>
    <name evidence="1" type="ORF">SAMN02745108_02626</name>
</gene>
<proteinExistence type="predicted"/>
<reference evidence="1 2" key="1">
    <citation type="submission" date="2017-02" db="EMBL/GenBank/DDBJ databases">
        <authorList>
            <person name="Peterson S.W."/>
        </authorList>
    </citation>
    <scope>NUCLEOTIDE SEQUENCE [LARGE SCALE GENOMIC DNA]</scope>
    <source>
        <strain evidence="1 2">ATCC 43854</strain>
    </source>
</reference>
<dbReference type="Proteomes" id="UP000190449">
    <property type="component" value="Unassembled WGS sequence"/>
</dbReference>
<name>A0A1T4RAB9_9BACT</name>
<dbReference type="EMBL" id="FUWU01000067">
    <property type="protein sequence ID" value="SKA12952.1"/>
    <property type="molecule type" value="Genomic_DNA"/>
</dbReference>
<accession>A0A1T4RAB9</accession>
<sequence length="71" mass="8332">MIQDSFEFVVYMIHACANKWNRLPSAVYKMLRDSGCIQKFLVPNYEIMHTQGTDFVVSDIEEYLKVRKVAI</sequence>
<dbReference type="AlphaFoldDB" id="A0A1T4RAB9"/>
<evidence type="ECO:0008006" key="3">
    <source>
        <dbReference type="Google" id="ProtNLM"/>
    </source>
</evidence>
<evidence type="ECO:0000313" key="1">
    <source>
        <dbReference type="EMBL" id="SKA12952.1"/>
    </source>
</evidence>
<dbReference type="Pfam" id="PF12668">
    <property type="entry name" value="DUF3791"/>
    <property type="match status" value="1"/>
</dbReference>
<evidence type="ECO:0000313" key="2">
    <source>
        <dbReference type="Proteomes" id="UP000190449"/>
    </source>
</evidence>
<dbReference type="InterPro" id="IPR024269">
    <property type="entry name" value="DUF3791"/>
</dbReference>
<protein>
    <recommendedName>
        <fullName evidence="3">DUF3791 domain-containing protein</fullName>
    </recommendedName>
</protein>
<dbReference type="STRING" id="28122.SAMN02745108_02626"/>
<organism evidence="1 2">
    <name type="scientific">Fibrobacter intestinalis</name>
    <dbReference type="NCBI Taxonomy" id="28122"/>
    <lineage>
        <taxon>Bacteria</taxon>
        <taxon>Pseudomonadati</taxon>
        <taxon>Fibrobacterota</taxon>
        <taxon>Fibrobacteria</taxon>
        <taxon>Fibrobacterales</taxon>
        <taxon>Fibrobacteraceae</taxon>
        <taxon>Fibrobacter</taxon>
    </lineage>
</organism>
<dbReference type="RefSeq" id="WP_078777304.1">
    <property type="nucleotide sequence ID" value="NZ_FUWU01000067.1"/>
</dbReference>